<reference evidence="6 7" key="1">
    <citation type="submission" date="2020-07" db="EMBL/GenBank/DDBJ databases">
        <title>Sequencing the genomes of 1000 actinobacteria strains.</title>
        <authorList>
            <person name="Klenk H.-P."/>
        </authorList>
    </citation>
    <scope>NUCLEOTIDE SEQUENCE [LARGE SCALE GENOMIC DNA]</scope>
    <source>
        <strain evidence="6 7">DSM 22185</strain>
    </source>
</reference>
<dbReference type="CDD" id="cd00452">
    <property type="entry name" value="KDPG_aldolase"/>
    <property type="match status" value="1"/>
</dbReference>
<comment type="similarity">
    <text evidence="2">Belongs to the KHG/KDPG aldolase family.</text>
</comment>
<dbReference type="InterPro" id="IPR013785">
    <property type="entry name" value="Aldolase_TIM"/>
</dbReference>
<dbReference type="InterPro" id="IPR000887">
    <property type="entry name" value="Aldlse_KDPG_KHG"/>
</dbReference>
<dbReference type="GO" id="GO:0106009">
    <property type="term" value="F:(4S)-4-hydroxy-2-oxoglutarate aldolase activity"/>
    <property type="evidence" value="ECO:0007669"/>
    <property type="project" value="UniProtKB-EC"/>
</dbReference>
<keyword evidence="4 6" id="KW-0456">Lyase</keyword>
<gene>
    <name evidence="6" type="ORF">BKA02_001461</name>
</gene>
<evidence type="ECO:0000256" key="3">
    <source>
        <dbReference type="ARBA" id="ARBA00011233"/>
    </source>
</evidence>
<evidence type="ECO:0000256" key="1">
    <source>
        <dbReference type="ARBA" id="ARBA00004761"/>
    </source>
</evidence>
<accession>A0A7Y9EV80</accession>
<dbReference type="PANTHER" id="PTHR30246">
    <property type="entry name" value="2-KETO-3-DEOXY-6-PHOSPHOGLUCONATE ALDOLASE"/>
    <property type="match status" value="1"/>
</dbReference>
<sequence length="215" mass="22187">MNDVLEALRRARVFGIVREATRERGRAVAEAAIEGGVRALEVSLVSAEAELLIKDLVGAYGSAVLIGAGTVLTPDELDRAVDAEARYCVSPSLSAEVQRRSAEIGLPCFPGVLTPTEVAAAAALGAQAVKIFPVGALGPSYLRDLRGPFPSVPLLAVGGMDLDKARLAIADGAHAVGVGSPLFRCPAGLRAGSAEHLAHIRTIAARFTEAVSDAK</sequence>
<proteinExistence type="inferred from homology"/>
<dbReference type="Proteomes" id="UP000552045">
    <property type="component" value="Unassembled WGS sequence"/>
</dbReference>
<evidence type="ECO:0000313" key="7">
    <source>
        <dbReference type="Proteomes" id="UP000552045"/>
    </source>
</evidence>
<dbReference type="Pfam" id="PF01081">
    <property type="entry name" value="Aldolase"/>
    <property type="match status" value="1"/>
</dbReference>
<comment type="caution">
    <text evidence="6">The sequence shown here is derived from an EMBL/GenBank/DDBJ whole genome shotgun (WGS) entry which is preliminary data.</text>
</comment>
<dbReference type="Gene3D" id="3.20.20.70">
    <property type="entry name" value="Aldolase class I"/>
    <property type="match status" value="1"/>
</dbReference>
<evidence type="ECO:0000256" key="2">
    <source>
        <dbReference type="ARBA" id="ARBA00006906"/>
    </source>
</evidence>
<dbReference type="GO" id="GO:0008675">
    <property type="term" value="F:2-dehydro-3-deoxy-phosphogluconate aldolase activity"/>
    <property type="evidence" value="ECO:0007669"/>
    <property type="project" value="UniProtKB-EC"/>
</dbReference>
<evidence type="ECO:0000313" key="6">
    <source>
        <dbReference type="EMBL" id="NYD54406.1"/>
    </source>
</evidence>
<evidence type="ECO:0000256" key="5">
    <source>
        <dbReference type="ARBA" id="ARBA00023277"/>
    </source>
</evidence>
<dbReference type="RefSeq" id="WP_179432700.1">
    <property type="nucleotide sequence ID" value="NZ_BAABLC010000001.1"/>
</dbReference>
<comment type="pathway">
    <text evidence="1">Carbohydrate acid metabolism.</text>
</comment>
<dbReference type="EC" id="4.1.2.14" evidence="6"/>
<dbReference type="AlphaFoldDB" id="A0A7Y9EV80"/>
<dbReference type="PANTHER" id="PTHR30246:SF1">
    <property type="entry name" value="2-DEHYDRO-3-DEOXY-6-PHOSPHOGALACTONATE ALDOLASE-RELATED"/>
    <property type="match status" value="1"/>
</dbReference>
<evidence type="ECO:0000256" key="4">
    <source>
        <dbReference type="ARBA" id="ARBA00023239"/>
    </source>
</evidence>
<organism evidence="6 7">
    <name type="scientific">Microbacterium pseudoresistens</name>
    <dbReference type="NCBI Taxonomy" id="640634"/>
    <lineage>
        <taxon>Bacteria</taxon>
        <taxon>Bacillati</taxon>
        <taxon>Actinomycetota</taxon>
        <taxon>Actinomycetes</taxon>
        <taxon>Micrococcales</taxon>
        <taxon>Microbacteriaceae</taxon>
        <taxon>Microbacterium</taxon>
    </lineage>
</organism>
<keyword evidence="7" id="KW-1185">Reference proteome</keyword>
<protein>
    <submittedName>
        <fullName evidence="6">2-dehydro-3-deoxyphosphogluconate aldolase/(4S)-4-hydroxy-2-oxoglutarate aldolase</fullName>
        <ecNumber evidence="6">4.1.2.14</ecNumber>
        <ecNumber evidence="6">4.1.3.42</ecNumber>
    </submittedName>
</protein>
<keyword evidence="5" id="KW-0119">Carbohydrate metabolism</keyword>
<comment type="subunit">
    <text evidence="3">Homotrimer.</text>
</comment>
<dbReference type="EMBL" id="JACCBH010000001">
    <property type="protein sequence ID" value="NYD54406.1"/>
    <property type="molecule type" value="Genomic_DNA"/>
</dbReference>
<dbReference type="SUPFAM" id="SSF51569">
    <property type="entry name" value="Aldolase"/>
    <property type="match status" value="1"/>
</dbReference>
<dbReference type="EC" id="4.1.3.42" evidence="6"/>
<name>A0A7Y9EV80_9MICO</name>